<dbReference type="AlphaFoldDB" id="A0A9Q8WG44"/>
<evidence type="ECO:0000313" key="3">
    <source>
        <dbReference type="Proteomes" id="UP000830671"/>
    </source>
</evidence>
<reference evidence="2" key="1">
    <citation type="journal article" date="2021" name="Mol. Plant Microbe Interact.">
        <title>Complete Genome Sequence of the Plant-Pathogenic Fungus Colletotrichum lupini.</title>
        <authorList>
            <person name="Baroncelli R."/>
            <person name="Pensec F."/>
            <person name="Da Lio D."/>
            <person name="Boufleur T."/>
            <person name="Vicente I."/>
            <person name="Sarrocco S."/>
            <person name="Picot A."/>
            <person name="Baraldi E."/>
            <person name="Sukno S."/>
            <person name="Thon M."/>
            <person name="Le Floch G."/>
        </authorList>
    </citation>
    <scope>NUCLEOTIDE SEQUENCE</scope>
    <source>
        <strain evidence="2">IMI 504893</strain>
    </source>
</reference>
<protein>
    <submittedName>
        <fullName evidence="2">Uncharacterized protein</fullName>
    </submittedName>
</protein>
<name>A0A9Q8WG44_9PEZI</name>
<keyword evidence="3" id="KW-1185">Reference proteome</keyword>
<feature type="compositionally biased region" description="Basic and acidic residues" evidence="1">
    <location>
        <begin position="17"/>
        <end position="33"/>
    </location>
</feature>
<feature type="region of interest" description="Disordered" evidence="1">
    <location>
        <begin position="14"/>
        <end position="33"/>
    </location>
</feature>
<dbReference type="EMBL" id="CP019476">
    <property type="protein sequence ID" value="UQC82418.1"/>
    <property type="molecule type" value="Genomic_DNA"/>
</dbReference>
<gene>
    <name evidence="2" type="ORF">CLUP02_07906</name>
</gene>
<accession>A0A9Q8WG44</accession>
<dbReference type="KEGG" id="clup:CLUP02_07906"/>
<dbReference type="GeneID" id="73341908"/>
<sequence length="139" mass="16118">MAGWEKLGILTAAGNQSKRDDSPRTEARRDMSRRWGRRNHSTLALATMWHRVELQNIDLGGWQWQQDEFRVLWRQDIAAGRHSVKFDLLYTVVYPFGDASRWFLHARNIPMTSMICPKFVDIVFLVKASKGVVSASSRR</sequence>
<evidence type="ECO:0000256" key="1">
    <source>
        <dbReference type="SAM" id="MobiDB-lite"/>
    </source>
</evidence>
<dbReference type="Proteomes" id="UP000830671">
    <property type="component" value="Chromosome 4"/>
</dbReference>
<proteinExistence type="predicted"/>
<organism evidence="2 3">
    <name type="scientific">Colletotrichum lupini</name>
    <dbReference type="NCBI Taxonomy" id="145971"/>
    <lineage>
        <taxon>Eukaryota</taxon>
        <taxon>Fungi</taxon>
        <taxon>Dikarya</taxon>
        <taxon>Ascomycota</taxon>
        <taxon>Pezizomycotina</taxon>
        <taxon>Sordariomycetes</taxon>
        <taxon>Hypocreomycetidae</taxon>
        <taxon>Glomerellales</taxon>
        <taxon>Glomerellaceae</taxon>
        <taxon>Colletotrichum</taxon>
        <taxon>Colletotrichum acutatum species complex</taxon>
    </lineage>
</organism>
<dbReference type="RefSeq" id="XP_049144041.1">
    <property type="nucleotide sequence ID" value="XM_049286898.1"/>
</dbReference>
<evidence type="ECO:0000313" key="2">
    <source>
        <dbReference type="EMBL" id="UQC82418.1"/>
    </source>
</evidence>